<dbReference type="CDD" id="cd00590">
    <property type="entry name" value="RRM_SF"/>
    <property type="match status" value="1"/>
</dbReference>
<evidence type="ECO:0000259" key="4">
    <source>
        <dbReference type="PROSITE" id="PS50102"/>
    </source>
</evidence>
<dbReference type="EMBL" id="LN714482">
    <property type="protein sequence ID" value="CEL66987.1"/>
    <property type="molecule type" value="Genomic_DNA"/>
</dbReference>
<feature type="region of interest" description="Disordered" evidence="2">
    <location>
        <begin position="206"/>
        <end position="225"/>
    </location>
</feature>
<dbReference type="Pfam" id="PF00076">
    <property type="entry name" value="RRM_1"/>
    <property type="match status" value="1"/>
</dbReference>
<sequence length="583" mass="65134">MPRRRQYAPLNRPEGRHEIANKWAQALSCCEHLKSHYSSGESAWRELRTRIRGPADRNWRACRPRLFSMTALLVFIAFAALAQPGDATWFVPSHLRDAVQDQWTVGSPSNAQCVNGQHFCQVPWTGGRRPTLTLQGPSGKCAFLYDFREDLTPMCYGDPSTFIAENGCLFRLGSSAPSHIHLVSAPPVFAAPAFLADVFSWRTRPRRAPPPRPTNSHSLHPLSLLHGEEGGKSEPGFLAASLHFASAVHRRSPLSLAPLHPSVSGGASSSALRVYRNKFLHINPVRRVKHLKRNSGRSHVHELARERYLLHRQKDVRDYYRMKLRPHVDTCPHSQRNAAVKKPYRGVNEARKEENRRLNADDDLRDETRIASLRAFLDSQAALVQAAREADKAMGTELKDLEGDRDGTQKRGTEAAADANEAGSLLPGLQDTGKKAGEGECWASFSEVRNACEELQRLLRKRRMLRPLGSHKLFVSGVDDRLMNSDLEDFFDFFFRKTRVKLNKNPDGTHRGSGLIVFETTLDATQCLLQFNGIRIGAKRLFLAEALGPALKPKVKKEYVLPAFPFGPSAAQAGAGCDNVRAR</sequence>
<dbReference type="InterPro" id="IPR000504">
    <property type="entry name" value="RRM_dom"/>
</dbReference>
<feature type="region of interest" description="Disordered" evidence="2">
    <location>
        <begin position="335"/>
        <end position="357"/>
    </location>
</feature>
<keyword evidence="3" id="KW-0472">Membrane</keyword>
<reference evidence="5" key="1">
    <citation type="journal article" date="2015" name="PLoS ONE">
        <title>Comprehensive Evaluation of Toxoplasma gondii VEG and Neospora caninum LIV Genomes with Tachyzoite Stage Transcriptome and Proteome Defines Novel Transcript Features.</title>
        <authorList>
            <person name="Ramaprasad A."/>
            <person name="Mourier T."/>
            <person name="Naeem R."/>
            <person name="Malas T.B."/>
            <person name="Moussa E."/>
            <person name="Panigrahi A."/>
            <person name="Vermont S.J."/>
            <person name="Otto T.D."/>
            <person name="Wastling J."/>
            <person name="Pain A."/>
        </authorList>
    </citation>
    <scope>NUCLEOTIDE SEQUENCE</scope>
    <source>
        <strain evidence="5">Liverpool</strain>
    </source>
</reference>
<evidence type="ECO:0000256" key="3">
    <source>
        <dbReference type="SAM" id="Phobius"/>
    </source>
</evidence>
<feature type="domain" description="RRM" evidence="4">
    <location>
        <begin position="471"/>
        <end position="548"/>
    </location>
</feature>
<evidence type="ECO:0000256" key="1">
    <source>
        <dbReference type="PROSITE-ProRule" id="PRU00176"/>
    </source>
</evidence>
<feature type="compositionally biased region" description="Basic and acidic residues" evidence="2">
    <location>
        <begin position="395"/>
        <end position="413"/>
    </location>
</feature>
<keyword evidence="1" id="KW-0694">RNA-binding</keyword>
<name>A0A0F7UFC1_NEOCL</name>
<organism evidence="5">
    <name type="scientific">Neospora caninum (strain Liverpool)</name>
    <dbReference type="NCBI Taxonomy" id="572307"/>
    <lineage>
        <taxon>Eukaryota</taxon>
        <taxon>Sar</taxon>
        <taxon>Alveolata</taxon>
        <taxon>Apicomplexa</taxon>
        <taxon>Conoidasida</taxon>
        <taxon>Coccidia</taxon>
        <taxon>Eucoccidiorida</taxon>
        <taxon>Eimeriorina</taxon>
        <taxon>Sarcocystidae</taxon>
        <taxon>Neospora</taxon>
    </lineage>
</organism>
<feature type="transmembrane region" description="Helical" evidence="3">
    <location>
        <begin position="66"/>
        <end position="85"/>
    </location>
</feature>
<protein>
    <submittedName>
        <fullName evidence="5">RNA recognition motif-containing protein,putative</fullName>
    </submittedName>
</protein>
<dbReference type="InterPro" id="IPR035979">
    <property type="entry name" value="RBD_domain_sf"/>
</dbReference>
<feature type="compositionally biased region" description="Basic and acidic residues" evidence="2">
    <location>
        <begin position="348"/>
        <end position="357"/>
    </location>
</feature>
<dbReference type="GO" id="GO:0003723">
    <property type="term" value="F:RNA binding"/>
    <property type="evidence" value="ECO:0007669"/>
    <property type="project" value="UniProtKB-UniRule"/>
</dbReference>
<dbReference type="AlphaFoldDB" id="A0A0F7UFC1"/>
<dbReference type="InterPro" id="IPR012677">
    <property type="entry name" value="Nucleotide-bd_a/b_plait_sf"/>
</dbReference>
<feature type="region of interest" description="Disordered" evidence="2">
    <location>
        <begin position="395"/>
        <end position="430"/>
    </location>
</feature>
<feature type="compositionally biased region" description="Low complexity" evidence="2">
    <location>
        <begin position="214"/>
        <end position="225"/>
    </location>
</feature>
<dbReference type="PROSITE" id="PS50102">
    <property type="entry name" value="RRM"/>
    <property type="match status" value="1"/>
</dbReference>
<accession>A0A0F7UFC1</accession>
<dbReference type="Gene3D" id="3.30.70.330">
    <property type="match status" value="1"/>
</dbReference>
<evidence type="ECO:0000256" key="2">
    <source>
        <dbReference type="SAM" id="MobiDB-lite"/>
    </source>
</evidence>
<proteinExistence type="predicted"/>
<evidence type="ECO:0000313" key="5">
    <source>
        <dbReference type="EMBL" id="CEL66987.1"/>
    </source>
</evidence>
<keyword evidence="3" id="KW-1133">Transmembrane helix</keyword>
<dbReference type="SMART" id="SM00360">
    <property type="entry name" value="RRM"/>
    <property type="match status" value="1"/>
</dbReference>
<gene>
    <name evidence="5" type="ORF">BN1204_027910</name>
</gene>
<dbReference type="SUPFAM" id="SSF54928">
    <property type="entry name" value="RNA-binding domain, RBD"/>
    <property type="match status" value="1"/>
</dbReference>
<keyword evidence="3" id="KW-0812">Transmembrane</keyword>